<evidence type="ECO:0000256" key="7">
    <source>
        <dbReference type="ARBA" id="ARBA00023136"/>
    </source>
</evidence>
<evidence type="ECO:0000256" key="8">
    <source>
        <dbReference type="SAM" id="Phobius"/>
    </source>
</evidence>
<evidence type="ECO:0000256" key="1">
    <source>
        <dbReference type="ARBA" id="ARBA00004141"/>
    </source>
</evidence>
<dbReference type="InterPro" id="IPR000175">
    <property type="entry name" value="Na/ntran_symport"/>
</dbReference>
<comment type="subcellular location">
    <subcellularLocation>
        <location evidence="1">Membrane</location>
        <topology evidence="1">Multi-pass membrane protein</topology>
    </subcellularLocation>
</comment>
<keyword evidence="6 8" id="KW-1133">Transmembrane helix</keyword>
<sequence>MSLIYVHCYVPGAFLIPFTVMLFLEGIPLFLVELGIGQRMRLGSLGVWNTIHPWLGGIGITSCVVTFFVALYYNVIITWCFFYLFNSFQVEKLLDPKVWLDAATQVFYSFGLAFGSLIAFGSYNTPDNNCVRDVILVSITNAFTAIYASVVVFAILGFKAMTNFDKCLVNNKMKLFQHNLLPNASVSTDIYESTLANLTAINATMDIDLETCDLSQQLNQV</sequence>
<organism evidence="9">
    <name type="scientific">Timema tahoe</name>
    <dbReference type="NCBI Taxonomy" id="61484"/>
    <lineage>
        <taxon>Eukaryota</taxon>
        <taxon>Metazoa</taxon>
        <taxon>Ecdysozoa</taxon>
        <taxon>Arthropoda</taxon>
        <taxon>Hexapoda</taxon>
        <taxon>Insecta</taxon>
        <taxon>Pterygota</taxon>
        <taxon>Neoptera</taxon>
        <taxon>Polyneoptera</taxon>
        <taxon>Phasmatodea</taxon>
        <taxon>Timematodea</taxon>
        <taxon>Timematoidea</taxon>
        <taxon>Timematidae</taxon>
        <taxon>Timema</taxon>
    </lineage>
</organism>
<dbReference type="PRINTS" id="PR00176">
    <property type="entry name" value="NANEUSMPORT"/>
</dbReference>
<keyword evidence="4 8" id="KW-0812">Transmembrane</keyword>
<protein>
    <submittedName>
        <fullName evidence="9">Uncharacterized protein</fullName>
    </submittedName>
</protein>
<dbReference type="GO" id="GO:0015179">
    <property type="term" value="F:L-amino acid transmembrane transporter activity"/>
    <property type="evidence" value="ECO:0007669"/>
    <property type="project" value="TreeGrafter"/>
</dbReference>
<feature type="transmembrane region" description="Helical" evidence="8">
    <location>
        <begin position="106"/>
        <end position="123"/>
    </location>
</feature>
<dbReference type="SUPFAM" id="SSF161070">
    <property type="entry name" value="SNF-like"/>
    <property type="match status" value="1"/>
</dbReference>
<gene>
    <name evidence="9" type="ORF">TTEB3V08_LOCUS1101</name>
</gene>
<evidence type="ECO:0000256" key="3">
    <source>
        <dbReference type="ARBA" id="ARBA00022448"/>
    </source>
</evidence>
<keyword evidence="3" id="KW-0813">Transport</keyword>
<evidence type="ECO:0000256" key="2">
    <source>
        <dbReference type="ARBA" id="ARBA00006459"/>
    </source>
</evidence>
<proteinExistence type="inferred from homology"/>
<dbReference type="GO" id="GO:0005886">
    <property type="term" value="C:plasma membrane"/>
    <property type="evidence" value="ECO:0007669"/>
    <property type="project" value="TreeGrafter"/>
</dbReference>
<reference evidence="9" key="1">
    <citation type="submission" date="2020-11" db="EMBL/GenBank/DDBJ databases">
        <authorList>
            <person name="Tran Van P."/>
        </authorList>
    </citation>
    <scope>NUCLEOTIDE SEQUENCE</scope>
</reference>
<feature type="transmembrane region" description="Helical" evidence="8">
    <location>
        <begin position="135"/>
        <end position="158"/>
    </location>
</feature>
<keyword evidence="7 8" id="KW-0472">Membrane</keyword>
<dbReference type="Pfam" id="PF00209">
    <property type="entry name" value="SNF"/>
    <property type="match status" value="1"/>
</dbReference>
<keyword evidence="5" id="KW-0769">Symport</keyword>
<dbReference type="AlphaFoldDB" id="A0A7R9FI92"/>
<evidence type="ECO:0000256" key="4">
    <source>
        <dbReference type="ARBA" id="ARBA00022692"/>
    </source>
</evidence>
<feature type="transmembrane region" description="Helical" evidence="8">
    <location>
        <begin position="52"/>
        <end position="85"/>
    </location>
</feature>
<name>A0A7R9FI92_9NEOP</name>
<dbReference type="PANTHER" id="PTHR11616:SF236">
    <property type="entry name" value="TRANSPORTER"/>
    <property type="match status" value="1"/>
</dbReference>
<comment type="similarity">
    <text evidence="2">Belongs to the sodium:neurotransmitter symporter (SNF) (TC 2.A.22) family.</text>
</comment>
<dbReference type="EMBL" id="OE000216">
    <property type="protein sequence ID" value="CAD7452942.1"/>
    <property type="molecule type" value="Genomic_DNA"/>
</dbReference>
<dbReference type="InterPro" id="IPR037272">
    <property type="entry name" value="SNS_sf"/>
</dbReference>
<evidence type="ECO:0000256" key="5">
    <source>
        <dbReference type="ARBA" id="ARBA00022847"/>
    </source>
</evidence>
<dbReference type="PROSITE" id="PS50267">
    <property type="entry name" value="NA_NEUROTRAN_SYMP_3"/>
    <property type="match status" value="1"/>
</dbReference>
<dbReference type="GO" id="GO:0005283">
    <property type="term" value="F:amino acid:sodium symporter activity"/>
    <property type="evidence" value="ECO:0007669"/>
    <property type="project" value="TreeGrafter"/>
</dbReference>
<accession>A0A7R9FI92</accession>
<dbReference type="GO" id="GO:0015187">
    <property type="term" value="F:glycine transmembrane transporter activity"/>
    <property type="evidence" value="ECO:0007669"/>
    <property type="project" value="TreeGrafter"/>
</dbReference>
<dbReference type="PANTHER" id="PTHR11616">
    <property type="entry name" value="SODIUM/CHLORIDE DEPENDENT TRANSPORTER"/>
    <property type="match status" value="1"/>
</dbReference>
<evidence type="ECO:0000313" key="9">
    <source>
        <dbReference type="EMBL" id="CAD7452942.1"/>
    </source>
</evidence>
<evidence type="ECO:0000256" key="6">
    <source>
        <dbReference type="ARBA" id="ARBA00022989"/>
    </source>
</evidence>
<feature type="transmembrane region" description="Helical" evidence="8">
    <location>
        <begin position="12"/>
        <end position="32"/>
    </location>
</feature>
<dbReference type="GO" id="GO:0089718">
    <property type="term" value="P:amino acid import across plasma membrane"/>
    <property type="evidence" value="ECO:0007669"/>
    <property type="project" value="TreeGrafter"/>
</dbReference>